<dbReference type="Gene3D" id="3.40.50.1820">
    <property type="entry name" value="alpha/beta hydrolase"/>
    <property type="match status" value="1"/>
</dbReference>
<organism evidence="2 3">
    <name type="scientific">Paenibacillus eucommiae</name>
    <dbReference type="NCBI Taxonomy" id="1355755"/>
    <lineage>
        <taxon>Bacteria</taxon>
        <taxon>Bacillati</taxon>
        <taxon>Bacillota</taxon>
        <taxon>Bacilli</taxon>
        <taxon>Bacillales</taxon>
        <taxon>Paenibacillaceae</taxon>
        <taxon>Paenibacillus</taxon>
    </lineage>
</organism>
<dbReference type="InterPro" id="IPR029058">
    <property type="entry name" value="AB_hydrolase_fold"/>
</dbReference>
<name>A0ABS4ITG7_9BACL</name>
<evidence type="ECO:0000313" key="2">
    <source>
        <dbReference type="EMBL" id="MBP1989879.1"/>
    </source>
</evidence>
<accession>A0ABS4ITG7</accession>
<dbReference type="InterPro" id="IPR000073">
    <property type="entry name" value="AB_hydrolase_1"/>
</dbReference>
<evidence type="ECO:0000313" key="3">
    <source>
        <dbReference type="Proteomes" id="UP001519287"/>
    </source>
</evidence>
<gene>
    <name evidence="2" type="ORF">J2Z66_001477</name>
</gene>
<dbReference type="RefSeq" id="WP_209970662.1">
    <property type="nucleotide sequence ID" value="NZ_JAGGLB010000003.1"/>
</dbReference>
<keyword evidence="3" id="KW-1185">Reference proteome</keyword>
<dbReference type="Pfam" id="PF12697">
    <property type="entry name" value="Abhydrolase_6"/>
    <property type="match status" value="1"/>
</dbReference>
<dbReference type="Proteomes" id="UP001519287">
    <property type="component" value="Unassembled WGS sequence"/>
</dbReference>
<proteinExistence type="predicted"/>
<dbReference type="PRINTS" id="PR00111">
    <property type="entry name" value="ABHYDROLASE"/>
</dbReference>
<dbReference type="SUPFAM" id="SSF53474">
    <property type="entry name" value="alpha/beta-Hydrolases"/>
    <property type="match status" value="1"/>
</dbReference>
<dbReference type="EMBL" id="JAGGLB010000003">
    <property type="protein sequence ID" value="MBP1989879.1"/>
    <property type="molecule type" value="Genomic_DNA"/>
</dbReference>
<protein>
    <submittedName>
        <fullName evidence="2">Pimeloyl-ACP methyl ester carboxylesterase</fullName>
    </submittedName>
</protein>
<reference evidence="2 3" key="1">
    <citation type="submission" date="2021-03" db="EMBL/GenBank/DDBJ databases">
        <title>Genomic Encyclopedia of Type Strains, Phase IV (KMG-IV): sequencing the most valuable type-strain genomes for metagenomic binning, comparative biology and taxonomic classification.</title>
        <authorList>
            <person name="Goeker M."/>
        </authorList>
    </citation>
    <scope>NUCLEOTIDE SEQUENCE [LARGE SCALE GENOMIC DNA]</scope>
    <source>
        <strain evidence="2 3">DSM 26048</strain>
    </source>
</reference>
<feature type="domain" description="AB hydrolase-1" evidence="1">
    <location>
        <begin position="15"/>
        <end position="233"/>
    </location>
</feature>
<dbReference type="PANTHER" id="PTHR43798">
    <property type="entry name" value="MONOACYLGLYCEROL LIPASE"/>
    <property type="match status" value="1"/>
</dbReference>
<dbReference type="InterPro" id="IPR050266">
    <property type="entry name" value="AB_hydrolase_sf"/>
</dbReference>
<comment type="caution">
    <text evidence="2">The sequence shown here is derived from an EMBL/GenBank/DDBJ whole genome shotgun (WGS) entry which is preliminary data.</text>
</comment>
<evidence type="ECO:0000259" key="1">
    <source>
        <dbReference type="Pfam" id="PF12697"/>
    </source>
</evidence>
<sequence>MLYHREYGNPENETILFLHGGGLSGSMWEDVVSHLDDFHCVVPDLPEHGKSAKVRPLTTGNCVEQLEALLKNFEKVHIVGLSLGGAIALSMLISKPERIKSVIISGTAAGISKTTAALLNSLVAPIYGMLSEERIAKSMMKGFRIPEQYKQSLMEDAKCMNTGMVRGMHTMLSEIKMPRANDKPLLILVGEQENRVAKKAMNRLLMEVPLSKGAIVPEVGHVWSYEVPHLFAEVVRQWVSDSHVHPSLIETQNRP</sequence>